<organism evidence="1 2">
    <name type="scientific">Dunaliella salina</name>
    <name type="common">Green alga</name>
    <name type="synonym">Protococcus salinus</name>
    <dbReference type="NCBI Taxonomy" id="3046"/>
    <lineage>
        <taxon>Eukaryota</taxon>
        <taxon>Viridiplantae</taxon>
        <taxon>Chlorophyta</taxon>
        <taxon>core chlorophytes</taxon>
        <taxon>Chlorophyceae</taxon>
        <taxon>CS clade</taxon>
        <taxon>Chlamydomonadales</taxon>
        <taxon>Dunaliellaceae</taxon>
        <taxon>Dunaliella</taxon>
    </lineage>
</organism>
<reference evidence="1" key="1">
    <citation type="submission" date="2017-08" db="EMBL/GenBank/DDBJ databases">
        <authorList>
            <person name="Polle J.E."/>
            <person name="Barry K."/>
            <person name="Cushman J."/>
            <person name="Schmutz J."/>
            <person name="Tran D."/>
            <person name="Hathwaick L.T."/>
            <person name="Yim W.C."/>
            <person name="Jenkins J."/>
            <person name="Mckie-Krisberg Z.M."/>
            <person name="Prochnik S."/>
            <person name="Lindquist E."/>
            <person name="Dockter R.B."/>
            <person name="Adam C."/>
            <person name="Molina H."/>
            <person name="Bunkerborg J."/>
            <person name="Jin E."/>
            <person name="Buchheim M."/>
            <person name="Magnuson J."/>
        </authorList>
    </citation>
    <scope>NUCLEOTIDE SEQUENCE</scope>
    <source>
        <strain evidence="1">CCAP 19/18</strain>
    </source>
</reference>
<proteinExistence type="predicted"/>
<evidence type="ECO:0000313" key="1">
    <source>
        <dbReference type="EMBL" id="KAF5827733.1"/>
    </source>
</evidence>
<dbReference type="Proteomes" id="UP000815325">
    <property type="component" value="Unassembled WGS sequence"/>
</dbReference>
<comment type="caution">
    <text evidence="1">The sequence shown here is derived from an EMBL/GenBank/DDBJ whole genome shotgun (WGS) entry which is preliminary data.</text>
</comment>
<dbReference type="EMBL" id="MU070438">
    <property type="protein sequence ID" value="KAF5827733.1"/>
    <property type="molecule type" value="Genomic_DNA"/>
</dbReference>
<name>A0ABQ7FZF2_DUNSA</name>
<protein>
    <recommendedName>
        <fullName evidence="3">Encoded protein</fullName>
    </recommendedName>
</protein>
<evidence type="ECO:0000313" key="2">
    <source>
        <dbReference type="Proteomes" id="UP000815325"/>
    </source>
</evidence>
<keyword evidence="2" id="KW-1185">Reference proteome</keyword>
<evidence type="ECO:0008006" key="3">
    <source>
        <dbReference type="Google" id="ProtNLM"/>
    </source>
</evidence>
<accession>A0ABQ7FZF2</accession>
<sequence length="113" mass="12726">MSAFPPNLSFQPSLPIVHLSLHSLPFQFFMNVCLPSLPFISTLPSSHSFVSAFPSFPILYKCLPSLPTFHFNHFPIVVYVYVPGGTACAWKSTSVYGACAPRPRRRHVWLFQV</sequence>
<gene>
    <name evidence="1" type="ORF">DUNSADRAFT_166</name>
</gene>